<dbReference type="PANTHER" id="PTHR46825:SF9">
    <property type="entry name" value="BETA-LACTAMASE-RELATED DOMAIN-CONTAINING PROTEIN"/>
    <property type="match status" value="1"/>
</dbReference>
<accession>A0ABS7UTM4</accession>
<keyword evidence="3" id="KW-1185">Reference proteome</keyword>
<comment type="caution">
    <text evidence="2">The sequence shown here is derived from an EMBL/GenBank/DDBJ whole genome shotgun (WGS) entry which is preliminary data.</text>
</comment>
<dbReference type="InterPro" id="IPR001466">
    <property type="entry name" value="Beta-lactam-related"/>
</dbReference>
<name>A0ABS7UTM4_9BACI</name>
<dbReference type="Proteomes" id="UP001165287">
    <property type="component" value="Unassembled WGS sequence"/>
</dbReference>
<dbReference type="InterPro" id="IPR050491">
    <property type="entry name" value="AmpC-like"/>
</dbReference>
<evidence type="ECO:0000313" key="3">
    <source>
        <dbReference type="Proteomes" id="UP001165287"/>
    </source>
</evidence>
<gene>
    <name evidence="2" type="ORF">K9V48_15735</name>
</gene>
<dbReference type="Pfam" id="PF00144">
    <property type="entry name" value="Beta-lactamase"/>
    <property type="match status" value="1"/>
</dbReference>
<dbReference type="SUPFAM" id="SSF56601">
    <property type="entry name" value="beta-lactamase/transpeptidase-like"/>
    <property type="match status" value="1"/>
</dbReference>
<proteinExistence type="predicted"/>
<sequence>MSVQTKQSEKVISSIEKSFIKQVQKDKKLKSAFLLVHSERKGIHLNIAEGSMNPKQPAYMASVGKIFTSVLISILYENDQLSFEDGITKYLDRELVKNLHVYKGKDYTNDIKIKHLLNQTSGLYDNFRPLLEKLLDDPNFTISPQEAITWAKIHQKPHFPPGNDFKYTDTNYHLLGLIIEKITGIPFHVAMKQYIYQPLGMINSSVLHYSNPLDKDTQHLADFYVNGNNITNHKGYAGLDYAGGGVVSTGEDMLKFMKALVSYQLVKKETLEKMMNDKAKYGVGIEYGYGIMQFKTVPLLMPKIFNVWGHAGATGAYLFYHPKMDTYLIGTFNDFSYERKGVRFMLIKVINQLTKIK</sequence>
<feature type="domain" description="Beta-lactamase-related" evidence="1">
    <location>
        <begin position="29"/>
        <end position="343"/>
    </location>
</feature>
<organism evidence="2 3">
    <name type="scientific">Metabacillus rhizolycopersici</name>
    <dbReference type="NCBI Taxonomy" id="2875709"/>
    <lineage>
        <taxon>Bacteria</taxon>
        <taxon>Bacillati</taxon>
        <taxon>Bacillota</taxon>
        <taxon>Bacilli</taxon>
        <taxon>Bacillales</taxon>
        <taxon>Bacillaceae</taxon>
        <taxon>Metabacillus</taxon>
    </lineage>
</organism>
<evidence type="ECO:0000313" key="2">
    <source>
        <dbReference type="EMBL" id="MBZ5751657.1"/>
    </source>
</evidence>
<dbReference type="RefSeq" id="WP_224139983.1">
    <property type="nucleotide sequence ID" value="NZ_JAIQUM010000037.1"/>
</dbReference>
<dbReference type="InterPro" id="IPR012338">
    <property type="entry name" value="Beta-lactam/transpept-like"/>
</dbReference>
<evidence type="ECO:0000259" key="1">
    <source>
        <dbReference type="Pfam" id="PF00144"/>
    </source>
</evidence>
<protein>
    <submittedName>
        <fullName evidence="2">Beta-lactamase family protein</fullName>
    </submittedName>
</protein>
<dbReference type="Gene3D" id="3.40.710.10">
    <property type="entry name" value="DD-peptidase/beta-lactamase superfamily"/>
    <property type="match status" value="1"/>
</dbReference>
<reference evidence="2" key="1">
    <citation type="submission" date="2024-05" db="EMBL/GenBank/DDBJ databases">
        <title>Metabacillus sp. nov., isolated from the rhizosphere soil of tomato plants.</title>
        <authorList>
            <person name="Ma R."/>
        </authorList>
    </citation>
    <scope>NUCLEOTIDE SEQUENCE</scope>
    <source>
        <strain evidence="2">DBTR6</strain>
    </source>
</reference>
<dbReference type="PANTHER" id="PTHR46825">
    <property type="entry name" value="D-ALANYL-D-ALANINE-CARBOXYPEPTIDASE/ENDOPEPTIDASE AMPH"/>
    <property type="match status" value="1"/>
</dbReference>
<dbReference type="EMBL" id="JAIQUM010000037">
    <property type="protein sequence ID" value="MBZ5751657.1"/>
    <property type="molecule type" value="Genomic_DNA"/>
</dbReference>